<dbReference type="GO" id="GO:0046556">
    <property type="term" value="F:alpha-L-arabinofuranosidase activity"/>
    <property type="evidence" value="ECO:0007669"/>
    <property type="project" value="TreeGrafter"/>
</dbReference>
<accession>A0A813H8G1</accession>
<organism evidence="3 4">
    <name type="scientific">Polarella glacialis</name>
    <name type="common">Dinoflagellate</name>
    <dbReference type="NCBI Taxonomy" id="89957"/>
    <lineage>
        <taxon>Eukaryota</taxon>
        <taxon>Sar</taxon>
        <taxon>Alveolata</taxon>
        <taxon>Dinophyceae</taxon>
        <taxon>Suessiales</taxon>
        <taxon>Suessiaceae</taxon>
        <taxon>Polarella</taxon>
    </lineage>
</organism>
<gene>
    <name evidence="3" type="ORF">PGLA1383_LOCUS49631</name>
</gene>
<evidence type="ECO:0000256" key="1">
    <source>
        <dbReference type="ARBA" id="ARBA00005336"/>
    </source>
</evidence>
<feature type="region of interest" description="Disordered" evidence="2">
    <location>
        <begin position="1"/>
        <end position="25"/>
    </location>
</feature>
<dbReference type="EMBL" id="CAJNNV010030857">
    <property type="protein sequence ID" value="CAE8633924.1"/>
    <property type="molecule type" value="Genomic_DNA"/>
</dbReference>
<dbReference type="InterPro" id="IPR013783">
    <property type="entry name" value="Ig-like_fold"/>
</dbReference>
<sequence>MRPGPSSFARPDCTNQDPSQCPRGTNQGRTYRFYAGKLVVPFGFGLSYSSFSYAVASQPSAVSLAHLQELVVRIATLQETASRWQSSVQYSANMTNTGSRDADDVVLGLLTPPGACQNGVPLKLLFGFERVRVKAGETVTAWLYRP</sequence>
<dbReference type="PANTHER" id="PTHR42721">
    <property type="entry name" value="SUGAR HYDROLASE-RELATED"/>
    <property type="match status" value="1"/>
</dbReference>
<reference evidence="3" key="1">
    <citation type="submission" date="2021-02" db="EMBL/GenBank/DDBJ databases">
        <authorList>
            <person name="Dougan E. K."/>
            <person name="Rhodes N."/>
            <person name="Thang M."/>
            <person name="Chan C."/>
        </authorList>
    </citation>
    <scope>NUCLEOTIDE SEQUENCE</scope>
</reference>
<evidence type="ECO:0008006" key="5">
    <source>
        <dbReference type="Google" id="ProtNLM"/>
    </source>
</evidence>
<evidence type="ECO:0000256" key="2">
    <source>
        <dbReference type="SAM" id="MobiDB-lite"/>
    </source>
</evidence>
<protein>
    <recommendedName>
        <fullName evidence="5">Beta-glucosidase</fullName>
    </recommendedName>
</protein>
<dbReference type="GO" id="GO:0031222">
    <property type="term" value="P:arabinan catabolic process"/>
    <property type="evidence" value="ECO:0007669"/>
    <property type="project" value="TreeGrafter"/>
</dbReference>
<dbReference type="PANTHER" id="PTHR42721:SF3">
    <property type="entry name" value="BETA-D-XYLOSIDASE 5-RELATED"/>
    <property type="match status" value="1"/>
</dbReference>
<evidence type="ECO:0000313" key="3">
    <source>
        <dbReference type="EMBL" id="CAE8633924.1"/>
    </source>
</evidence>
<dbReference type="Gene3D" id="2.60.40.10">
    <property type="entry name" value="Immunoglobulins"/>
    <property type="match status" value="1"/>
</dbReference>
<feature type="compositionally biased region" description="Polar residues" evidence="2">
    <location>
        <begin position="13"/>
        <end position="25"/>
    </location>
</feature>
<dbReference type="GO" id="GO:0045493">
    <property type="term" value="P:xylan catabolic process"/>
    <property type="evidence" value="ECO:0007669"/>
    <property type="project" value="InterPro"/>
</dbReference>
<dbReference type="InterPro" id="IPR044993">
    <property type="entry name" value="BXL"/>
</dbReference>
<name>A0A813H8G1_POLGL</name>
<dbReference type="Proteomes" id="UP000654075">
    <property type="component" value="Unassembled WGS sequence"/>
</dbReference>
<dbReference type="GO" id="GO:0009044">
    <property type="term" value="F:xylan 1,4-beta-xylosidase activity"/>
    <property type="evidence" value="ECO:0007669"/>
    <property type="project" value="InterPro"/>
</dbReference>
<proteinExistence type="inferred from homology"/>
<comment type="caution">
    <text evidence="3">The sequence shown here is derived from an EMBL/GenBank/DDBJ whole genome shotgun (WGS) entry which is preliminary data.</text>
</comment>
<dbReference type="AlphaFoldDB" id="A0A813H8G1"/>
<comment type="similarity">
    <text evidence="1">Belongs to the glycosyl hydrolase 3 family.</text>
</comment>
<keyword evidence="4" id="KW-1185">Reference proteome</keyword>
<evidence type="ECO:0000313" key="4">
    <source>
        <dbReference type="Proteomes" id="UP000654075"/>
    </source>
</evidence>